<evidence type="ECO:0000256" key="1">
    <source>
        <dbReference type="SAM" id="SignalP"/>
    </source>
</evidence>
<evidence type="ECO:0000313" key="3">
    <source>
        <dbReference type="Proteomes" id="UP000059113"/>
    </source>
</evidence>
<gene>
    <name evidence="2" type="ORF">CP97_14729</name>
</gene>
<dbReference type="NCBIfam" id="TIGR04433">
    <property type="entry name" value="UrcA_uranyl"/>
    <property type="match status" value="1"/>
</dbReference>
<dbReference type="AlphaFoldDB" id="A0A168M1J5"/>
<reference evidence="3" key="2">
    <citation type="submission" date="2015-04" db="EMBL/GenBank/DDBJ databases">
        <title>The complete genome sequence of Erythrobacter sp. s21-N3.</title>
        <authorList>
            <person name="Zhuang L."/>
            <person name="Liu Y."/>
            <person name="Shao Z."/>
        </authorList>
    </citation>
    <scope>NUCLEOTIDE SEQUENCE [LARGE SCALE GENOMIC DNA]</scope>
    <source>
        <strain evidence="3">s21-N3</strain>
    </source>
</reference>
<dbReference type="EMBL" id="CP011310">
    <property type="protein sequence ID" value="ANC50415.1"/>
    <property type="molecule type" value="Genomic_DNA"/>
</dbReference>
<keyword evidence="3" id="KW-1185">Reference proteome</keyword>
<feature type="signal peptide" evidence="1">
    <location>
        <begin position="1"/>
        <end position="25"/>
    </location>
</feature>
<dbReference type="InterPro" id="IPR030972">
    <property type="entry name" value="UrcA_uranyl"/>
</dbReference>
<evidence type="ECO:0000313" key="2">
    <source>
        <dbReference type="EMBL" id="ANC50415.1"/>
    </source>
</evidence>
<sequence length="106" mass="11537">MNTILKSSLAVAMFASTAAATPAIAGALDEVTVATVRYSDLDLSTQSGQRQLHARLRNAAQYVCGMDIRTPGSLIPSREARACYSENLRNLERRIATLVEAERRNV</sequence>
<feature type="chain" id="PRO_5007898833" description="UrcA family protein" evidence="1">
    <location>
        <begin position="26"/>
        <end position="106"/>
    </location>
</feature>
<proteinExistence type="predicted"/>
<dbReference type="OrthoDB" id="7450905at2"/>
<reference evidence="2 3" key="1">
    <citation type="journal article" date="2015" name="Int. J. Syst. Evol. Microbiol.">
        <title>Erythrobacter atlanticus sp. nov., a bacterium from ocean sediment able to degrade polycyclic aromatic hydrocarbons.</title>
        <authorList>
            <person name="Zhuang L."/>
            <person name="Liu Y."/>
            <person name="Wang L."/>
            <person name="Wang W."/>
            <person name="Shao Z."/>
        </authorList>
    </citation>
    <scope>NUCLEOTIDE SEQUENCE [LARGE SCALE GENOMIC DNA]</scope>
    <source>
        <strain evidence="3">s21-N3</strain>
    </source>
</reference>
<dbReference type="RefSeq" id="WP_063612394.1">
    <property type="nucleotide sequence ID" value="NZ_CP011310.1"/>
</dbReference>
<dbReference type="Proteomes" id="UP000059113">
    <property type="component" value="Chromosome"/>
</dbReference>
<organism evidence="2 3">
    <name type="scientific">Aurantiacibacter atlanticus</name>
    <dbReference type="NCBI Taxonomy" id="1648404"/>
    <lineage>
        <taxon>Bacteria</taxon>
        <taxon>Pseudomonadati</taxon>
        <taxon>Pseudomonadota</taxon>
        <taxon>Alphaproteobacteria</taxon>
        <taxon>Sphingomonadales</taxon>
        <taxon>Erythrobacteraceae</taxon>
        <taxon>Aurantiacibacter</taxon>
    </lineage>
</organism>
<evidence type="ECO:0008006" key="4">
    <source>
        <dbReference type="Google" id="ProtNLM"/>
    </source>
</evidence>
<dbReference type="KEGG" id="ery:CP97_14729"/>
<keyword evidence="1" id="KW-0732">Signal</keyword>
<dbReference type="STRING" id="1648404.CP97_14729"/>
<protein>
    <recommendedName>
        <fullName evidence="4">UrcA family protein</fullName>
    </recommendedName>
</protein>
<name>A0A168M1J5_9SPHN</name>
<accession>A0A168M1J5</accession>